<name>A0ABW0RTP4_9BURK</name>
<protein>
    <submittedName>
        <fullName evidence="1">Uncharacterized protein</fullName>
    </submittedName>
</protein>
<dbReference type="Proteomes" id="UP001596086">
    <property type="component" value="Unassembled WGS sequence"/>
</dbReference>
<sequence length="56" mass="6125">MPQQQHIDSPVIALDQFAPEPPPKRRTPAEKARILANLVLNLVALNNEEGRANGNA</sequence>
<keyword evidence="2" id="KW-1185">Reference proteome</keyword>
<organism evidence="1 2">
    <name type="scientific">Massilia aerilata</name>
    <dbReference type="NCBI Taxonomy" id="453817"/>
    <lineage>
        <taxon>Bacteria</taxon>
        <taxon>Pseudomonadati</taxon>
        <taxon>Pseudomonadota</taxon>
        <taxon>Betaproteobacteria</taxon>
        <taxon>Burkholderiales</taxon>
        <taxon>Oxalobacteraceae</taxon>
        <taxon>Telluria group</taxon>
        <taxon>Massilia</taxon>
    </lineage>
</organism>
<proteinExistence type="predicted"/>
<accession>A0ABW0RTP4</accession>
<evidence type="ECO:0000313" key="2">
    <source>
        <dbReference type="Proteomes" id="UP001596086"/>
    </source>
</evidence>
<dbReference type="RefSeq" id="WP_379768652.1">
    <property type="nucleotide sequence ID" value="NZ_JBHSMZ010000004.1"/>
</dbReference>
<gene>
    <name evidence="1" type="ORF">ACFPO9_06585</name>
</gene>
<evidence type="ECO:0000313" key="1">
    <source>
        <dbReference type="EMBL" id="MFC5548179.1"/>
    </source>
</evidence>
<reference evidence="2" key="1">
    <citation type="journal article" date="2019" name="Int. J. Syst. Evol. Microbiol.">
        <title>The Global Catalogue of Microorganisms (GCM) 10K type strain sequencing project: providing services to taxonomists for standard genome sequencing and annotation.</title>
        <authorList>
            <consortium name="The Broad Institute Genomics Platform"/>
            <consortium name="The Broad Institute Genome Sequencing Center for Infectious Disease"/>
            <person name="Wu L."/>
            <person name="Ma J."/>
        </authorList>
    </citation>
    <scope>NUCLEOTIDE SEQUENCE [LARGE SCALE GENOMIC DNA]</scope>
    <source>
        <strain evidence="2">CGMCC 4.5798</strain>
    </source>
</reference>
<dbReference type="EMBL" id="JBHSMZ010000004">
    <property type="protein sequence ID" value="MFC5548179.1"/>
    <property type="molecule type" value="Genomic_DNA"/>
</dbReference>
<comment type="caution">
    <text evidence="1">The sequence shown here is derived from an EMBL/GenBank/DDBJ whole genome shotgun (WGS) entry which is preliminary data.</text>
</comment>